<evidence type="ECO:0000313" key="2">
    <source>
        <dbReference type="EMBL" id="KAK5857923.1"/>
    </source>
</evidence>
<gene>
    <name evidence="2" type="ORF">PBY51_011132</name>
</gene>
<dbReference type="AlphaFoldDB" id="A0AAN8AFE1"/>
<name>A0AAN8AFE1_ELEMC</name>
<dbReference type="Proteomes" id="UP001346869">
    <property type="component" value="Unassembled WGS sequence"/>
</dbReference>
<feature type="region of interest" description="Disordered" evidence="1">
    <location>
        <begin position="1"/>
        <end position="20"/>
    </location>
</feature>
<protein>
    <submittedName>
        <fullName evidence="2">Uncharacterized protein</fullName>
    </submittedName>
</protein>
<reference evidence="2 3" key="2">
    <citation type="journal article" date="2023" name="Mol. Biol. Evol.">
        <title>Genomics of Secondarily Temperate Adaptation in the Only Non-Antarctic Icefish.</title>
        <authorList>
            <person name="Rivera-Colon A.G."/>
            <person name="Rayamajhi N."/>
            <person name="Minhas B.F."/>
            <person name="Madrigal G."/>
            <person name="Bilyk K.T."/>
            <person name="Yoon V."/>
            <person name="Hune M."/>
            <person name="Gregory S."/>
            <person name="Cheng C.H.C."/>
            <person name="Catchen J.M."/>
        </authorList>
    </citation>
    <scope>NUCLEOTIDE SEQUENCE [LARGE SCALE GENOMIC DNA]</scope>
    <source>
        <strain evidence="2">JMC-PN-2008</strain>
    </source>
</reference>
<comment type="caution">
    <text evidence="2">The sequence shown here is derived from an EMBL/GenBank/DDBJ whole genome shotgun (WGS) entry which is preliminary data.</text>
</comment>
<organism evidence="2 3">
    <name type="scientific">Eleginops maclovinus</name>
    <name type="common">Patagonian blennie</name>
    <name type="synonym">Eleginus maclovinus</name>
    <dbReference type="NCBI Taxonomy" id="56733"/>
    <lineage>
        <taxon>Eukaryota</taxon>
        <taxon>Metazoa</taxon>
        <taxon>Chordata</taxon>
        <taxon>Craniata</taxon>
        <taxon>Vertebrata</taxon>
        <taxon>Euteleostomi</taxon>
        <taxon>Actinopterygii</taxon>
        <taxon>Neopterygii</taxon>
        <taxon>Teleostei</taxon>
        <taxon>Neoteleostei</taxon>
        <taxon>Acanthomorphata</taxon>
        <taxon>Eupercaria</taxon>
        <taxon>Perciformes</taxon>
        <taxon>Notothenioidei</taxon>
        <taxon>Eleginopidae</taxon>
        <taxon>Eleginops</taxon>
    </lineage>
</organism>
<keyword evidence="3" id="KW-1185">Reference proteome</keyword>
<reference evidence="2 3" key="1">
    <citation type="journal article" date="2023" name="Genes (Basel)">
        <title>Chromosome-Level Genome Assembly and Circadian Gene Repertoire of the Patagonia Blennie Eleginops maclovinus-The Closest Ancestral Proxy of Antarctic Cryonotothenioids.</title>
        <authorList>
            <person name="Cheng C.C."/>
            <person name="Rivera-Colon A.G."/>
            <person name="Minhas B.F."/>
            <person name="Wilson L."/>
            <person name="Rayamajhi N."/>
            <person name="Vargas-Chacoff L."/>
            <person name="Catchen J.M."/>
        </authorList>
    </citation>
    <scope>NUCLEOTIDE SEQUENCE [LARGE SCALE GENOMIC DNA]</scope>
    <source>
        <strain evidence="2">JMC-PN-2008</strain>
    </source>
</reference>
<evidence type="ECO:0000256" key="1">
    <source>
        <dbReference type="SAM" id="MobiDB-lite"/>
    </source>
</evidence>
<proteinExistence type="predicted"/>
<sequence length="79" mass="8607">MNASSYLCSPPDPEDTPVMPSPVYQRTRAVCNGFNSSERVSRDTHTPVSSAAAAEWLLREEPQPNLLLSNGPPPRELIG</sequence>
<dbReference type="EMBL" id="JAUZQC010000016">
    <property type="protein sequence ID" value="KAK5857923.1"/>
    <property type="molecule type" value="Genomic_DNA"/>
</dbReference>
<evidence type="ECO:0000313" key="3">
    <source>
        <dbReference type="Proteomes" id="UP001346869"/>
    </source>
</evidence>
<accession>A0AAN8AFE1</accession>